<evidence type="ECO:0000256" key="10">
    <source>
        <dbReference type="SAM" id="Phobius"/>
    </source>
</evidence>
<dbReference type="Gene3D" id="1.10.287.70">
    <property type="match status" value="1"/>
</dbReference>
<gene>
    <name evidence="12" type="primary">KCNH5_1</name>
    <name evidence="12" type="ORF">FOL47_000551</name>
</gene>
<keyword evidence="3 10" id="KW-0812">Transmembrane</keyword>
<dbReference type="SMART" id="SM00248">
    <property type="entry name" value="ANK"/>
    <property type="match status" value="7"/>
</dbReference>
<dbReference type="Pfam" id="PF12796">
    <property type="entry name" value="Ank_2"/>
    <property type="match status" value="1"/>
</dbReference>
<accession>A0A7J6N1I8</accession>
<dbReference type="InterPro" id="IPR002110">
    <property type="entry name" value="Ankyrin_rpt"/>
</dbReference>
<evidence type="ECO:0000256" key="2">
    <source>
        <dbReference type="ARBA" id="ARBA00022448"/>
    </source>
</evidence>
<feature type="compositionally biased region" description="Acidic residues" evidence="9">
    <location>
        <begin position="1703"/>
        <end position="1715"/>
    </location>
</feature>
<evidence type="ECO:0000256" key="7">
    <source>
        <dbReference type="ARBA" id="ARBA00023303"/>
    </source>
</evidence>
<dbReference type="InterPro" id="IPR005821">
    <property type="entry name" value="Ion_trans_dom"/>
</dbReference>
<dbReference type="Pfam" id="PF00520">
    <property type="entry name" value="Ion_trans"/>
    <property type="match status" value="1"/>
</dbReference>
<dbReference type="Gene3D" id="2.60.120.10">
    <property type="entry name" value="Jelly Rolls"/>
    <property type="match status" value="1"/>
</dbReference>
<feature type="repeat" description="ANK" evidence="8">
    <location>
        <begin position="1056"/>
        <end position="1088"/>
    </location>
</feature>
<evidence type="ECO:0000256" key="3">
    <source>
        <dbReference type="ARBA" id="ARBA00022692"/>
    </source>
</evidence>
<feature type="region of interest" description="Disordered" evidence="9">
    <location>
        <begin position="1662"/>
        <end position="1715"/>
    </location>
</feature>
<evidence type="ECO:0000256" key="8">
    <source>
        <dbReference type="PROSITE-ProRule" id="PRU00023"/>
    </source>
</evidence>
<keyword evidence="6 10" id="KW-0472">Membrane</keyword>
<keyword evidence="5" id="KW-0406">Ion transport</keyword>
<feature type="compositionally biased region" description="Polar residues" evidence="9">
    <location>
        <begin position="1663"/>
        <end position="1680"/>
    </location>
</feature>
<feature type="repeat" description="ANK" evidence="8">
    <location>
        <begin position="1106"/>
        <end position="1138"/>
    </location>
</feature>
<dbReference type="PROSITE" id="PS50297">
    <property type="entry name" value="ANK_REP_REGION"/>
    <property type="match status" value="3"/>
</dbReference>
<dbReference type="Pfam" id="PF00023">
    <property type="entry name" value="Ank"/>
    <property type="match status" value="2"/>
</dbReference>
<dbReference type="InterPro" id="IPR036770">
    <property type="entry name" value="Ankyrin_rpt-contain_sf"/>
</dbReference>
<dbReference type="PANTHER" id="PTHR45689:SF5">
    <property type="entry name" value="I[[H]] CHANNEL, ISOFORM E"/>
    <property type="match status" value="1"/>
</dbReference>
<feature type="compositionally biased region" description="Polar residues" evidence="9">
    <location>
        <begin position="149"/>
        <end position="161"/>
    </location>
</feature>
<dbReference type="GO" id="GO:0005249">
    <property type="term" value="F:voltage-gated potassium channel activity"/>
    <property type="evidence" value="ECO:0007669"/>
    <property type="project" value="InterPro"/>
</dbReference>
<dbReference type="Gene3D" id="1.25.40.20">
    <property type="entry name" value="Ankyrin repeat-containing domain"/>
    <property type="match status" value="2"/>
</dbReference>
<dbReference type="GO" id="GO:0035725">
    <property type="term" value="P:sodium ion transmembrane transport"/>
    <property type="evidence" value="ECO:0007669"/>
    <property type="project" value="TreeGrafter"/>
</dbReference>
<dbReference type="InterPro" id="IPR014710">
    <property type="entry name" value="RmlC-like_jellyroll"/>
</dbReference>
<feature type="region of interest" description="Disordered" evidence="9">
    <location>
        <begin position="1615"/>
        <end position="1644"/>
    </location>
</feature>
<comment type="subcellular location">
    <subcellularLocation>
        <location evidence="1">Membrane</location>
        <topology evidence="1">Multi-pass membrane protein</topology>
    </subcellularLocation>
</comment>
<dbReference type="CDD" id="cd00038">
    <property type="entry name" value="CAP_ED"/>
    <property type="match status" value="1"/>
</dbReference>
<feature type="region of interest" description="Disordered" evidence="9">
    <location>
        <begin position="148"/>
        <end position="238"/>
    </location>
</feature>
<dbReference type="InterPro" id="IPR018490">
    <property type="entry name" value="cNMP-bd_dom_sf"/>
</dbReference>
<dbReference type="InterPro" id="IPR003938">
    <property type="entry name" value="K_chnl_volt-dep_EAG/ELK/ERG"/>
</dbReference>
<evidence type="ECO:0000259" key="11">
    <source>
        <dbReference type="PROSITE" id="PS50042"/>
    </source>
</evidence>
<comment type="caution">
    <text evidence="12">The sequence shown here is derived from an EMBL/GenBank/DDBJ whole genome shotgun (WGS) entry which is preliminary data.</text>
</comment>
<evidence type="ECO:0000256" key="1">
    <source>
        <dbReference type="ARBA" id="ARBA00004141"/>
    </source>
</evidence>
<feature type="domain" description="Cyclic nucleotide-binding" evidence="11">
    <location>
        <begin position="682"/>
        <end position="795"/>
    </location>
</feature>
<dbReference type="SUPFAM" id="SSF48403">
    <property type="entry name" value="Ankyrin repeat"/>
    <property type="match status" value="1"/>
</dbReference>
<keyword evidence="2" id="KW-0813">Transport</keyword>
<feature type="compositionally biased region" description="Basic and acidic residues" evidence="9">
    <location>
        <begin position="197"/>
        <end position="217"/>
    </location>
</feature>
<proteinExistence type="predicted"/>
<feature type="region of interest" description="Disordered" evidence="9">
    <location>
        <begin position="74"/>
        <end position="104"/>
    </location>
</feature>
<evidence type="ECO:0000256" key="5">
    <source>
        <dbReference type="ARBA" id="ARBA00023065"/>
    </source>
</evidence>
<dbReference type="PRINTS" id="PR01463">
    <property type="entry name" value="EAGCHANLFMLY"/>
</dbReference>
<dbReference type="GO" id="GO:0098855">
    <property type="term" value="C:HCN channel complex"/>
    <property type="evidence" value="ECO:0007669"/>
    <property type="project" value="TreeGrafter"/>
</dbReference>
<dbReference type="SUPFAM" id="SSF81324">
    <property type="entry name" value="Voltage-gated potassium channels"/>
    <property type="match status" value="1"/>
</dbReference>
<feature type="compositionally biased region" description="Polar residues" evidence="9">
    <location>
        <begin position="74"/>
        <end position="85"/>
    </location>
</feature>
<dbReference type="PROSITE" id="PS50042">
    <property type="entry name" value="CNMP_BINDING_3"/>
    <property type="match status" value="1"/>
</dbReference>
<dbReference type="GO" id="GO:0003254">
    <property type="term" value="P:regulation of membrane depolarization"/>
    <property type="evidence" value="ECO:0007669"/>
    <property type="project" value="TreeGrafter"/>
</dbReference>
<keyword evidence="7" id="KW-0407">Ion channel</keyword>
<dbReference type="PROSITE" id="PS50088">
    <property type="entry name" value="ANK_REPEAT"/>
    <property type="match status" value="3"/>
</dbReference>
<evidence type="ECO:0000256" key="4">
    <source>
        <dbReference type="ARBA" id="ARBA00022989"/>
    </source>
</evidence>
<keyword evidence="4 10" id="KW-1133">Transmembrane helix</keyword>
<keyword evidence="13" id="KW-1185">Reference proteome</keyword>
<keyword evidence="8" id="KW-0040">ANK repeat</keyword>
<feature type="transmembrane region" description="Helical" evidence="10">
    <location>
        <begin position="482"/>
        <end position="507"/>
    </location>
</feature>
<feature type="region of interest" description="Disordered" evidence="9">
    <location>
        <begin position="1"/>
        <end position="28"/>
    </location>
</feature>
<evidence type="ECO:0000256" key="6">
    <source>
        <dbReference type="ARBA" id="ARBA00023136"/>
    </source>
</evidence>
<reference evidence="12 13" key="1">
    <citation type="submission" date="2020-04" db="EMBL/GenBank/DDBJ databases">
        <title>Perkinsus chesapeaki whole genome sequence.</title>
        <authorList>
            <person name="Bogema D.R."/>
        </authorList>
    </citation>
    <scope>NUCLEOTIDE SEQUENCE [LARGE SCALE GENOMIC DNA]</scope>
    <source>
        <strain evidence="12">ATCC PRA-425</strain>
    </source>
</reference>
<protein>
    <submittedName>
        <fullName evidence="12">Potassium voltage-gated channel sub H member 5</fullName>
    </submittedName>
</protein>
<organism evidence="12 13">
    <name type="scientific">Perkinsus chesapeaki</name>
    <name type="common">Clam parasite</name>
    <name type="synonym">Perkinsus andrewsi</name>
    <dbReference type="NCBI Taxonomy" id="330153"/>
    <lineage>
        <taxon>Eukaryota</taxon>
        <taxon>Sar</taxon>
        <taxon>Alveolata</taxon>
        <taxon>Perkinsozoa</taxon>
        <taxon>Perkinsea</taxon>
        <taxon>Perkinsida</taxon>
        <taxon>Perkinsidae</taxon>
        <taxon>Perkinsus</taxon>
    </lineage>
</organism>
<dbReference type="Proteomes" id="UP000591131">
    <property type="component" value="Unassembled WGS sequence"/>
</dbReference>
<dbReference type="InterPro" id="IPR051413">
    <property type="entry name" value="K/Na_HCN_channel"/>
</dbReference>
<feature type="repeat" description="ANK" evidence="8">
    <location>
        <begin position="1193"/>
        <end position="1225"/>
    </location>
</feature>
<feature type="transmembrane region" description="Helical" evidence="10">
    <location>
        <begin position="573"/>
        <end position="597"/>
    </location>
</feature>
<dbReference type="SUPFAM" id="SSF51206">
    <property type="entry name" value="cAMP-binding domain-like"/>
    <property type="match status" value="1"/>
</dbReference>
<sequence>MIRLRHADTSGPTSSINLDSKGEKSDDVAKEVTKSVKKIVIELFEALVPELRRELREVLKEELANALMTTGKSPYGSTLSAPTSERQVKRRHKAPDRTRPLASSKYAAKMKSAELYMTAGATDSPRVTKAMSFVERFRSADADIGATSPRLTMKSSATINSPPLEVKKSGSGDTAGSPPEARPSGSESGKSLSSQLDRLRSREGARGSFVKSRELAGNRRRGAVAEATPTSEEMESETGLKALLERYRRDIVGRADKRITSLSSRNFASNASALPASVLDFAQKTKGMTEEDRRKVREFLKQHKHGRGKTLGDLDGIESCSLFSWMPPRLLSFLRDMSDVSGRFRMTWDSIGLILGVWQVLILPHHLAFNDDSYQPDTIEFLALIWVSDVYAGLNIAVCATTGYQRAGALITNTRQAMKHYAKTWLVFDLLSAFPWVYEPHMSHEALAIRMLRVLLVYRLSYLRHRVMGVLERRAQSEIWTVLLGIGKLVSLLIIFCHWSACLWWYIGMKGYYEEEGVGGWIRVLEEDRSEVLWTAPDSRQFTAALYFVSSTITTVGYGDISATNQRERVFCIILEIIAGNVFALFSGLLCALFLTYDEVAAQFRSRLKAVARQVSWMYMNRTHLDGGLQRRVVEFLEQLFENQARERTKTDLMELLHSSEGLQSEVLVGIMGKVLRTYPWFARRLDDEMLGMVAGITKNIYFAPLDIVFLHGERSGGMIFVANGAIKLVNTAEMGFTSYQNDAGMRSDSFVPPASSTVSALGAPFSTPAVKTLVRGGYCGEMSLFIEHYWERSAICVNFVEVYKLLSSDFDELAERMPTLHQVLQQKRLMIYCSLRTNDTEEEDGVLGAIEDLLCAGVSPDSHSGFGEHVLVTPSFTGNTRVLNLLTSFGSQTNVFYNITNHEDNIHQSLGNLGGVENMTSDSPTKNHMLPLQMALRSSSISAIAVLARSTVLSVLMMTGPDREPILSQFLACNKGIRMQLLAAAVRQNEIDVAMAIINDGLKRQQQQRSRGASQFDILSIFYGDTVENDDVTPSQYSPVHIAQRLISLCGIDNEGRNLLHLAAEQGHSDMVDVLINTGLFADHLDDRTTDPAYSTRDTGLPPGCGYTALHLATIAGSVTCVHTLIEAKASVTATNRLGETILDVAAKYDQREIINSIKAADLFDAARAGSIAVFETLSKGDGAINSLHPKSGCSPLYVAANAGKAEIVKKLIDLDADVNMVLPTTFTALYGAISMGHFDCVKILIEHGNADVTQCVGSMDIVKGLARISPLEAALKKGREDLVEIVLRHLGPQRVRVAEVCAALHKKNLVFVNNAVMSKPALLNDDTTEAGETLAELAVRTLKVPSLDVLKEMRVVFTKPTQYLDRTCLAIAAKANKDKTLKWLMENCYPDGIPEEEAIAALIEASMVSKGTASFEMLLPICQASAPPPQMHELMTKCLINAVEAQNKALVSLIMTSSTFGLYLPSLPSDLLTRLVELGAEVDRIGQICSVIFPELGHITHSTDATWNSEISVELSRRREIPMLLQRYGIAEALERATVLQLSFQEAADLSPNSVETLNKCAVLEKVTAYLHELMSAAEELVETGKRNSLSGESSSGSNQTRRFNLLSSIGVTSSRGSAGSQPGTPNVQFSQPSVPFLPGSSVPAQNTLSVLPTMGRHHSVSSANLETPSSGRSQLGTVRSAKSIKSIGSNSSFGGLFPIEDSDEEGVDNSRG</sequence>
<evidence type="ECO:0000313" key="13">
    <source>
        <dbReference type="Proteomes" id="UP000591131"/>
    </source>
</evidence>
<feature type="compositionally biased region" description="Low complexity" evidence="9">
    <location>
        <begin position="184"/>
        <end position="196"/>
    </location>
</feature>
<name>A0A7J6N1I8_PERCH</name>
<dbReference type="EMBL" id="JAAPAO010000011">
    <property type="protein sequence ID" value="KAF4677596.1"/>
    <property type="molecule type" value="Genomic_DNA"/>
</dbReference>
<dbReference type="OrthoDB" id="432483at2759"/>
<evidence type="ECO:0000313" key="12">
    <source>
        <dbReference type="EMBL" id="KAF4677596.1"/>
    </source>
</evidence>
<dbReference type="PANTHER" id="PTHR45689">
    <property type="entry name" value="I[[H]] CHANNEL, ISOFORM E"/>
    <property type="match status" value="1"/>
</dbReference>
<dbReference type="InterPro" id="IPR000595">
    <property type="entry name" value="cNMP-bd_dom"/>
</dbReference>
<feature type="compositionally biased region" description="Polar residues" evidence="9">
    <location>
        <begin position="1615"/>
        <end position="1636"/>
    </location>
</feature>
<evidence type="ECO:0000256" key="9">
    <source>
        <dbReference type="SAM" id="MobiDB-lite"/>
    </source>
</evidence>